<evidence type="ECO:0000256" key="15">
    <source>
        <dbReference type="PIRSR" id="PIRSR037911-3"/>
    </source>
</evidence>
<feature type="region of interest" description="Disordered" evidence="17">
    <location>
        <begin position="174"/>
        <end position="302"/>
    </location>
</feature>
<feature type="compositionally biased region" description="Polar residues" evidence="17">
    <location>
        <begin position="174"/>
        <end position="191"/>
    </location>
</feature>
<feature type="binding site" evidence="14">
    <location>
        <position position="651"/>
    </location>
    <ligand>
        <name>Zn(2+)</name>
        <dbReference type="ChEBI" id="CHEBI:29105"/>
    </ligand>
</feature>
<evidence type="ECO:0000256" key="8">
    <source>
        <dbReference type="ARBA" id="ARBA00022853"/>
    </source>
</evidence>
<dbReference type="FunFam" id="3.40.800.20:FF:000002">
    <property type="entry name" value="Histone deacetylase"/>
    <property type="match status" value="1"/>
</dbReference>
<evidence type="ECO:0000256" key="2">
    <source>
        <dbReference type="ARBA" id="ARBA00007738"/>
    </source>
</evidence>
<dbReference type="InterPro" id="IPR000286">
    <property type="entry name" value="HDACs"/>
</dbReference>
<comment type="similarity">
    <text evidence="2 12">Belongs to the histone deacetylase family. HD type 2 subfamily.</text>
</comment>
<comment type="function">
    <text evidence="12">Responsible for the deacetylation of lysine residues on the N-terminal part of the core histones (H2A, H2B, H3 and H4). Histone deacetylation gives a tag for epigenetic repression and plays an important role in transcriptional regulation, cell cycle progression and developmental events.</text>
</comment>
<feature type="coiled-coil region" evidence="16">
    <location>
        <begin position="58"/>
        <end position="126"/>
    </location>
</feature>
<evidence type="ECO:0000256" key="6">
    <source>
        <dbReference type="ARBA" id="ARBA00022801"/>
    </source>
</evidence>
<dbReference type="CDD" id="cd10162">
    <property type="entry name" value="ClassIIa_HDAC4_Gln-rich-N"/>
    <property type="match status" value="1"/>
</dbReference>
<proteinExistence type="inferred from homology"/>
<dbReference type="InterPro" id="IPR023696">
    <property type="entry name" value="Ureohydrolase_dom_sf"/>
</dbReference>
<protein>
    <recommendedName>
        <fullName evidence="3 12">Histone deacetylase</fullName>
        <ecNumber evidence="3 12">3.5.1.98</ecNumber>
    </recommendedName>
</protein>
<dbReference type="GO" id="GO:0141221">
    <property type="term" value="F:histone deacetylase activity, hydrolytic mechanism"/>
    <property type="evidence" value="ECO:0007669"/>
    <property type="project" value="UniProtKB-EC"/>
</dbReference>
<evidence type="ECO:0000259" key="19">
    <source>
        <dbReference type="Pfam" id="PF12203"/>
    </source>
</evidence>
<feature type="compositionally biased region" description="Low complexity" evidence="17">
    <location>
        <begin position="259"/>
        <end position="276"/>
    </location>
</feature>
<dbReference type="Gene3D" id="6.10.250.1550">
    <property type="match status" value="1"/>
</dbReference>
<evidence type="ECO:0000256" key="5">
    <source>
        <dbReference type="ARBA" id="ARBA00022723"/>
    </source>
</evidence>
<evidence type="ECO:0000256" key="1">
    <source>
        <dbReference type="ARBA" id="ARBA00004123"/>
    </source>
</evidence>
<dbReference type="GO" id="GO:0046872">
    <property type="term" value="F:metal ion binding"/>
    <property type="evidence" value="ECO:0007669"/>
    <property type="project" value="UniProtKB-KW"/>
</dbReference>
<feature type="domain" description="Histone deacetylase glutamine rich N-terminal" evidence="19">
    <location>
        <begin position="31"/>
        <end position="120"/>
    </location>
</feature>
<dbReference type="InterPro" id="IPR023801">
    <property type="entry name" value="His_deacetylse_dom"/>
</dbReference>
<feature type="region of interest" description="Disordered" evidence="17">
    <location>
        <begin position="443"/>
        <end position="474"/>
    </location>
</feature>
<dbReference type="GO" id="GO:0005634">
    <property type="term" value="C:nucleus"/>
    <property type="evidence" value="ECO:0007669"/>
    <property type="project" value="UniProtKB-SubCell"/>
</dbReference>
<organism evidence="20 21">
    <name type="scientific">Sinocyclocheilus rhinocerous</name>
    <dbReference type="NCBI Taxonomy" id="307959"/>
    <lineage>
        <taxon>Eukaryota</taxon>
        <taxon>Metazoa</taxon>
        <taxon>Chordata</taxon>
        <taxon>Craniata</taxon>
        <taxon>Vertebrata</taxon>
        <taxon>Euteleostomi</taxon>
        <taxon>Actinopterygii</taxon>
        <taxon>Neopterygii</taxon>
        <taxon>Teleostei</taxon>
        <taxon>Ostariophysi</taxon>
        <taxon>Cypriniformes</taxon>
        <taxon>Cyprinidae</taxon>
        <taxon>Cyprininae</taxon>
        <taxon>Sinocyclocheilus</taxon>
    </lineage>
</organism>
<evidence type="ECO:0000256" key="11">
    <source>
        <dbReference type="ARBA" id="ARBA00023242"/>
    </source>
</evidence>
<evidence type="ECO:0000256" key="7">
    <source>
        <dbReference type="ARBA" id="ARBA00022833"/>
    </source>
</evidence>
<evidence type="ECO:0000256" key="14">
    <source>
        <dbReference type="PIRSR" id="PIRSR037911-2"/>
    </source>
</evidence>
<dbReference type="Proteomes" id="UP000472270">
    <property type="component" value="Unassembled WGS sequence"/>
</dbReference>
<feature type="active site" evidence="13">
    <location>
        <position position="703"/>
    </location>
</feature>
<feature type="site" description="Contributes to catalysis" evidence="15">
    <location>
        <position position="876"/>
    </location>
</feature>
<evidence type="ECO:0000256" key="13">
    <source>
        <dbReference type="PIRSR" id="PIRSR037911-1"/>
    </source>
</evidence>
<evidence type="ECO:0000259" key="18">
    <source>
        <dbReference type="Pfam" id="PF00850"/>
    </source>
</evidence>
<feature type="binding site" evidence="14">
    <location>
        <position position="575"/>
    </location>
    <ligand>
        <name>Zn(2+)</name>
        <dbReference type="ChEBI" id="CHEBI:29105"/>
    </ligand>
</feature>
<feature type="binding site" evidence="14">
    <location>
        <position position="581"/>
    </location>
    <ligand>
        <name>Zn(2+)</name>
        <dbReference type="ChEBI" id="CHEBI:29105"/>
    </ligand>
</feature>
<keyword evidence="9 12" id="KW-0805">Transcription regulation</keyword>
<dbReference type="SUPFAM" id="SSF52768">
    <property type="entry name" value="Arginase/deacetylase"/>
    <property type="match status" value="1"/>
</dbReference>
<dbReference type="PRINTS" id="PR01270">
    <property type="entry name" value="HDASUPER"/>
</dbReference>
<keyword evidence="5 14" id="KW-0479">Metal-binding</keyword>
<dbReference type="InterPro" id="IPR037138">
    <property type="entry name" value="His_deacetylse_dom_sf"/>
</dbReference>
<evidence type="ECO:0000256" key="12">
    <source>
        <dbReference type="PIRNR" id="PIRNR037911"/>
    </source>
</evidence>
<evidence type="ECO:0000256" key="10">
    <source>
        <dbReference type="ARBA" id="ARBA00023163"/>
    </source>
</evidence>
<comment type="catalytic activity">
    <reaction evidence="12">
        <text>N(6)-acetyl-L-lysyl-[histone] + H2O = L-lysyl-[histone] + acetate</text>
        <dbReference type="Rhea" id="RHEA:58196"/>
        <dbReference type="Rhea" id="RHEA-COMP:9845"/>
        <dbReference type="Rhea" id="RHEA-COMP:11338"/>
        <dbReference type="ChEBI" id="CHEBI:15377"/>
        <dbReference type="ChEBI" id="CHEBI:29969"/>
        <dbReference type="ChEBI" id="CHEBI:30089"/>
        <dbReference type="ChEBI" id="CHEBI:61930"/>
        <dbReference type="EC" id="3.5.1.98"/>
    </reaction>
</comment>
<dbReference type="Pfam" id="PF00850">
    <property type="entry name" value="Hist_deacetyl"/>
    <property type="match status" value="1"/>
</dbReference>
<name>A0A673MX36_9TELE</name>
<evidence type="ECO:0000256" key="16">
    <source>
        <dbReference type="SAM" id="Coils"/>
    </source>
</evidence>
<sequence length="906" mass="100203">MSVELSSALPARVPPAAIPMALRVELSPSLDSTRREQQLQQELLALKHKQQLQRQILIAEFQRKHEQLSRQHEAQLQEHMKHQQELLALKHQQELLEHQRKMEQHRLEQELEKQQREQKLQLLKNKERGQESAVASTEVKMRLQEFVLNKKKALAQRSLNHCISNNPRYWYGKTQHSSLDQSSPPQTSVSIYNPPAMGVYDSKDDFPLRKTASEPNLKLRSRLKQKVSERRSSPLLRRKDSPISTLKKRSLDMADSVCSSAPGSGPSSPNNSSHGNLCENGISVTESSHRPAGQDGSVSQLSLYTSPSLPNITLGLPATATNNVTSTQPDSECLSVTGLPISTPFLVASHLPSFLGNSDTANSHNALLQHMVLLEQSAPPSMGAGSLQKLRQHQPLGRTQSAPLPQSSQALQQLVVQQQHQQFLEKHKQHFQQLHINKMLSKPCDRQHQSHPEETEEELREQQDATQTETLPMSLLIKQEPPDLTEEQRQEEQELLFKQQAILLEQQRIHQLRNYQASMESAGASVSFPGHRPLSRAQSSPASASFISLQEQPSRPHFTTGLVYDSLMQKHQCMCGNSNTHPEHAGRIQSIWSRLQETGLRSQCECIRGRKATLEELQTVHSEAHVMLYGTNPLRQKLDSSVISMFVRLPCGGIGVDSDTVWNEVHSSSAARLAVGSVVELVFKVASGELKNGFAVVRPPGHHAEESTPMGFCYFNSVAIAAKLLQQRLDVGKILIVDWDVHHGNGTQQAFYDDPRVLYVSLHRYDDGNFFPGSGAPEEVGSGPGVGFNVNVAFTGGLDPPMCDAEYLAAFRTVVMPIASEFAPDLVLVSAGFDAVEGHPPPLGGYKLSSRCLGHLTKQLMGLAGGRVVLALEGGHDLRAICDASEACVSALLGIEVNEFPSSFAL</sequence>
<feature type="domain" description="Histone deacetylase" evidence="18">
    <location>
        <begin position="581"/>
        <end position="892"/>
    </location>
</feature>
<feature type="compositionally biased region" description="Basic and acidic residues" evidence="17">
    <location>
        <begin position="201"/>
        <end position="212"/>
    </location>
</feature>
<keyword evidence="8 12" id="KW-0156">Chromatin regulator</keyword>
<dbReference type="Pfam" id="PF12203">
    <property type="entry name" value="HDAC4_Gln"/>
    <property type="match status" value="1"/>
</dbReference>
<dbReference type="PANTHER" id="PTHR45364:SF13">
    <property type="entry name" value="HISTONE DEACETYLASE"/>
    <property type="match status" value="1"/>
</dbReference>
<accession>A0A673MX36</accession>
<keyword evidence="10 12" id="KW-0804">Transcription</keyword>
<gene>
    <name evidence="20" type="primary">LOC107749392</name>
</gene>
<evidence type="ECO:0000256" key="9">
    <source>
        <dbReference type="ARBA" id="ARBA00023015"/>
    </source>
</evidence>
<feature type="compositionally biased region" description="Basic and acidic residues" evidence="17">
    <location>
        <begin position="443"/>
        <end position="453"/>
    </location>
</feature>
<dbReference type="PANTHER" id="PTHR45364">
    <property type="entry name" value="HISTONE DEACETYLASE 9-RELATED"/>
    <property type="match status" value="1"/>
</dbReference>
<feature type="compositionally biased region" description="Basic and acidic residues" evidence="17">
    <location>
        <begin position="226"/>
        <end position="241"/>
    </location>
</feature>
<dbReference type="EC" id="3.5.1.98" evidence="3 12"/>
<evidence type="ECO:0000313" key="21">
    <source>
        <dbReference type="Proteomes" id="UP000472270"/>
    </source>
</evidence>
<dbReference type="PIRSF" id="PIRSF037911">
    <property type="entry name" value="HDAC_II_euk"/>
    <property type="match status" value="1"/>
</dbReference>
<dbReference type="GO" id="GO:0000122">
    <property type="term" value="P:negative regulation of transcription by RNA polymerase II"/>
    <property type="evidence" value="ECO:0007669"/>
    <property type="project" value="InterPro"/>
</dbReference>
<keyword evidence="4 12" id="KW-0678">Repressor</keyword>
<dbReference type="AlphaFoldDB" id="A0A673MX36"/>
<feature type="binding site" evidence="14">
    <location>
        <position position="573"/>
    </location>
    <ligand>
        <name>Zn(2+)</name>
        <dbReference type="ChEBI" id="CHEBI:29105"/>
    </ligand>
</feature>
<comment type="subcellular location">
    <subcellularLocation>
        <location evidence="1 12">Nucleus</location>
    </subcellularLocation>
</comment>
<keyword evidence="16" id="KW-0175">Coiled coil</keyword>
<dbReference type="InterPro" id="IPR024643">
    <property type="entry name" value="Hist_deacetylase_Gln_rich_N"/>
</dbReference>
<reference evidence="20" key="2">
    <citation type="submission" date="2025-09" db="UniProtKB">
        <authorList>
            <consortium name="Ensembl"/>
        </authorList>
    </citation>
    <scope>IDENTIFICATION</scope>
</reference>
<dbReference type="InterPro" id="IPR046949">
    <property type="entry name" value="HDAC4/5/7/9"/>
</dbReference>
<keyword evidence="6 12" id="KW-0378">Hydrolase</keyword>
<keyword evidence="21" id="KW-1185">Reference proteome</keyword>
<evidence type="ECO:0000256" key="3">
    <source>
        <dbReference type="ARBA" id="ARBA00012111"/>
    </source>
</evidence>
<evidence type="ECO:0000313" key="20">
    <source>
        <dbReference type="Ensembl" id="ENSSRHP00000097448.1"/>
    </source>
</evidence>
<dbReference type="Gene3D" id="3.40.800.20">
    <property type="entry name" value="Histone deacetylase domain"/>
    <property type="match status" value="1"/>
</dbReference>
<keyword evidence="7 14" id="KW-0862">Zinc</keyword>
<evidence type="ECO:0000256" key="4">
    <source>
        <dbReference type="ARBA" id="ARBA00022491"/>
    </source>
</evidence>
<dbReference type="Ensembl" id="ENSSRHT00000100100.1">
    <property type="protein sequence ID" value="ENSSRHP00000097448.1"/>
    <property type="gene ID" value="ENSSRHG00000046818.1"/>
</dbReference>
<keyword evidence="11" id="KW-0539">Nucleus</keyword>
<reference evidence="20" key="1">
    <citation type="submission" date="2025-08" db="UniProtKB">
        <authorList>
            <consortium name="Ensembl"/>
        </authorList>
    </citation>
    <scope>IDENTIFICATION</scope>
</reference>
<evidence type="ECO:0000256" key="17">
    <source>
        <dbReference type="SAM" id="MobiDB-lite"/>
    </source>
</evidence>